<evidence type="ECO:0000313" key="5">
    <source>
        <dbReference type="Proteomes" id="UP001596028"/>
    </source>
</evidence>
<dbReference type="Proteomes" id="UP001596028">
    <property type="component" value="Unassembled WGS sequence"/>
</dbReference>
<keyword evidence="4" id="KW-0808">Transferase</keyword>
<dbReference type="EC" id="2.7.13.3" evidence="4"/>
<comment type="caution">
    <text evidence="4">The sequence shown here is derived from an EMBL/GenBank/DDBJ whole genome shotgun (WGS) entry which is preliminary data.</text>
</comment>
<accession>A0ABV9FDZ8</accession>
<keyword evidence="1" id="KW-0812">Transmembrane</keyword>
<organism evidence="4 5">
    <name type="scientific">Cohnella hongkongensis</name>
    <dbReference type="NCBI Taxonomy" id="178337"/>
    <lineage>
        <taxon>Bacteria</taxon>
        <taxon>Bacillati</taxon>
        <taxon>Bacillota</taxon>
        <taxon>Bacilli</taxon>
        <taxon>Bacillales</taxon>
        <taxon>Paenibacillaceae</taxon>
        <taxon>Cohnella</taxon>
    </lineage>
</organism>
<evidence type="ECO:0000256" key="1">
    <source>
        <dbReference type="SAM" id="Phobius"/>
    </source>
</evidence>
<keyword evidence="1" id="KW-1133">Transmembrane helix</keyword>
<dbReference type="InterPro" id="IPR010559">
    <property type="entry name" value="Sig_transdc_His_kin_internal"/>
</dbReference>
<name>A0ABV9FDZ8_9BACL</name>
<protein>
    <submittedName>
        <fullName evidence="4">Sensor histidine kinase</fullName>
        <ecNumber evidence="4">2.7.13.3</ecNumber>
    </submittedName>
</protein>
<dbReference type="SUPFAM" id="SSF55874">
    <property type="entry name" value="ATPase domain of HSP90 chaperone/DNA topoisomerase II/histidine kinase"/>
    <property type="match status" value="1"/>
</dbReference>
<keyword evidence="4" id="KW-0418">Kinase</keyword>
<feature type="domain" description="Histidine kinase/HSP90-like ATPase" evidence="2">
    <location>
        <begin position="511"/>
        <end position="613"/>
    </location>
</feature>
<evidence type="ECO:0000259" key="2">
    <source>
        <dbReference type="Pfam" id="PF02518"/>
    </source>
</evidence>
<reference evidence="5" key="1">
    <citation type="journal article" date="2019" name="Int. J. Syst. Evol. Microbiol.">
        <title>The Global Catalogue of Microorganisms (GCM) 10K type strain sequencing project: providing services to taxonomists for standard genome sequencing and annotation.</title>
        <authorList>
            <consortium name="The Broad Institute Genomics Platform"/>
            <consortium name="The Broad Institute Genome Sequencing Center for Infectious Disease"/>
            <person name="Wu L."/>
            <person name="Ma J."/>
        </authorList>
    </citation>
    <scope>NUCLEOTIDE SEQUENCE [LARGE SCALE GENOMIC DNA]</scope>
    <source>
        <strain evidence="5">CCUG 49571</strain>
    </source>
</reference>
<dbReference type="InterPro" id="IPR036890">
    <property type="entry name" value="HATPase_C_sf"/>
</dbReference>
<dbReference type="InterPro" id="IPR003594">
    <property type="entry name" value="HATPase_dom"/>
</dbReference>
<dbReference type="InterPro" id="IPR050640">
    <property type="entry name" value="Bact_2-comp_sensor_kinase"/>
</dbReference>
<dbReference type="Gene3D" id="3.30.565.10">
    <property type="entry name" value="Histidine kinase-like ATPase, C-terminal domain"/>
    <property type="match status" value="1"/>
</dbReference>
<dbReference type="RefSeq" id="WP_378098976.1">
    <property type="nucleotide sequence ID" value="NZ_JBHSEP010000014.1"/>
</dbReference>
<dbReference type="PANTHER" id="PTHR34220:SF7">
    <property type="entry name" value="SENSOR HISTIDINE KINASE YPDA"/>
    <property type="match status" value="1"/>
</dbReference>
<evidence type="ECO:0000313" key="4">
    <source>
        <dbReference type="EMBL" id="MFC4600138.1"/>
    </source>
</evidence>
<proteinExistence type="predicted"/>
<evidence type="ECO:0000259" key="3">
    <source>
        <dbReference type="Pfam" id="PF06580"/>
    </source>
</evidence>
<keyword evidence="5" id="KW-1185">Reference proteome</keyword>
<dbReference type="Pfam" id="PF02518">
    <property type="entry name" value="HATPase_c"/>
    <property type="match status" value="1"/>
</dbReference>
<feature type="transmembrane region" description="Helical" evidence="1">
    <location>
        <begin position="323"/>
        <end position="346"/>
    </location>
</feature>
<sequence>MSKISSGLSKTTSGKPLANIDDSSRIKQFFHPRLKRRFFLDHFFRFLGPCLIPIILLGTLSIVITNRYIGNVMESNNERVLNQHKEFLQLIVSEMDSLSLTFGTDAKVRVTLKHVLTRGSYAYEDVQALMYIKSVIDVPAYSKPFIHSIYVYLENDYKRFLSSRENLSYMDAFHDQMWLELYRRHPDKQLNEIITVKRSIQEFGVGGFSNEIVSVYKPFAHDRGLIVFNIQPEYFESAFDKMQESRGQTTFIANANGERLMHAGKSALVDVLPAEKIAESIALEQSQTFKLSGNLVSVKHIPGLNWLLVTVNPMKDLYGTEGILTTLTIALALCSVMASIALAYWLTRKNYRQVYRIIDTLNSADRHAARASGKADDLYEVIIQHILESFLQQKYLKVQLSERKYKEQALELKSLQLQINPHFLNNTLHSIYWKSIELTRAPNAVTQMVAHLSDLLDYAVRSAEELVMLEEELIYLRSYVHIQQMRYPNRLDVQWDPIEGWEACRVLKLGLQPLIENSILHGLEHQDRLRIKIRFRKDDQSLKVTIIDNGAGISRERMREIETRLASEEEQTDHVGLFNTFKRLGLKYENRSAIRILSRPGQGTAVTVWFPQTTDAEPNA</sequence>
<dbReference type="GO" id="GO:0004673">
    <property type="term" value="F:protein histidine kinase activity"/>
    <property type="evidence" value="ECO:0007669"/>
    <property type="project" value="UniProtKB-EC"/>
</dbReference>
<dbReference type="EMBL" id="JBHSEP010000014">
    <property type="protein sequence ID" value="MFC4600138.1"/>
    <property type="molecule type" value="Genomic_DNA"/>
</dbReference>
<feature type="domain" description="Signal transduction histidine kinase internal region" evidence="3">
    <location>
        <begin position="411"/>
        <end position="491"/>
    </location>
</feature>
<dbReference type="PANTHER" id="PTHR34220">
    <property type="entry name" value="SENSOR HISTIDINE KINASE YPDA"/>
    <property type="match status" value="1"/>
</dbReference>
<gene>
    <name evidence="4" type="ORF">ACFO3S_17965</name>
</gene>
<dbReference type="Pfam" id="PF06580">
    <property type="entry name" value="His_kinase"/>
    <property type="match status" value="1"/>
</dbReference>
<feature type="transmembrane region" description="Helical" evidence="1">
    <location>
        <begin position="43"/>
        <end position="64"/>
    </location>
</feature>
<keyword evidence="1" id="KW-0472">Membrane</keyword>